<dbReference type="SMART" id="SM00382">
    <property type="entry name" value="AAA"/>
    <property type="match status" value="2"/>
</dbReference>
<evidence type="ECO:0000256" key="8">
    <source>
        <dbReference type="ARBA" id="ARBA00022801"/>
    </source>
</evidence>
<comment type="caution">
    <text evidence="18">The sequence shown here is derived from an EMBL/GenBank/DDBJ whole genome shotgun (WGS) entry which is preliminary data.</text>
</comment>
<dbReference type="EMBL" id="JARJCW010000013">
    <property type="protein sequence ID" value="KAJ7217797.1"/>
    <property type="molecule type" value="Genomic_DNA"/>
</dbReference>
<dbReference type="Gene3D" id="2.40.50.990">
    <property type="match status" value="1"/>
</dbReference>
<dbReference type="InterPro" id="IPR015688">
    <property type="entry name" value="eEF3_ABC2_chromodomain-like"/>
</dbReference>
<dbReference type="Pfam" id="PF24987">
    <property type="entry name" value="HEAT_EF3_N"/>
    <property type="match status" value="1"/>
</dbReference>
<dbReference type="CDD" id="cd03221">
    <property type="entry name" value="ABCF_EF-3"/>
    <property type="match status" value="1"/>
</dbReference>
<evidence type="ECO:0000259" key="16">
    <source>
        <dbReference type="PROSITE" id="PS50013"/>
    </source>
</evidence>
<dbReference type="SUPFAM" id="SSF52540">
    <property type="entry name" value="P-loop containing nucleoside triphosphate hydrolases"/>
    <property type="match status" value="2"/>
</dbReference>
<feature type="domain" description="Chromo" evidence="16">
    <location>
        <begin position="819"/>
        <end position="880"/>
    </location>
</feature>
<evidence type="ECO:0000256" key="13">
    <source>
        <dbReference type="ARBA" id="ARBA00050045"/>
    </source>
</evidence>
<dbReference type="InterPro" id="IPR017871">
    <property type="entry name" value="ABC_transporter-like_CS"/>
</dbReference>
<organism evidence="18 19">
    <name type="scientific">Mycena pura</name>
    <dbReference type="NCBI Taxonomy" id="153505"/>
    <lineage>
        <taxon>Eukaryota</taxon>
        <taxon>Fungi</taxon>
        <taxon>Dikarya</taxon>
        <taxon>Basidiomycota</taxon>
        <taxon>Agaricomycotina</taxon>
        <taxon>Agaricomycetes</taxon>
        <taxon>Agaricomycetidae</taxon>
        <taxon>Agaricales</taxon>
        <taxon>Marasmiineae</taxon>
        <taxon>Mycenaceae</taxon>
        <taxon>Mycena</taxon>
    </lineage>
</organism>
<evidence type="ECO:0000313" key="19">
    <source>
        <dbReference type="Proteomes" id="UP001219525"/>
    </source>
</evidence>
<dbReference type="PROSITE" id="PS50013">
    <property type="entry name" value="CHROMO_2"/>
    <property type="match status" value="1"/>
</dbReference>
<keyword evidence="7" id="KW-0648">Protein biosynthesis</keyword>
<comment type="catalytic activity">
    <reaction evidence="11">
        <text>ATP + H2O = ADP + phosphate + H(+)</text>
        <dbReference type="Rhea" id="RHEA:13065"/>
        <dbReference type="ChEBI" id="CHEBI:15377"/>
        <dbReference type="ChEBI" id="CHEBI:15378"/>
        <dbReference type="ChEBI" id="CHEBI:30616"/>
        <dbReference type="ChEBI" id="CHEBI:43474"/>
        <dbReference type="ChEBI" id="CHEBI:456216"/>
    </reaction>
</comment>
<keyword evidence="7" id="KW-0251">Elongation factor</keyword>
<dbReference type="FunFam" id="3.40.50.300:FF:000193">
    <property type="entry name" value="Probable Elongation factor 3"/>
    <property type="match status" value="1"/>
</dbReference>
<feature type="region of interest" description="Disordered" evidence="15">
    <location>
        <begin position="999"/>
        <end position="1085"/>
    </location>
</feature>
<comment type="pathway">
    <text evidence="2">Protein biosynthesis; polypeptide chain elongation.</text>
</comment>
<reference evidence="18" key="1">
    <citation type="submission" date="2023-03" db="EMBL/GenBank/DDBJ databases">
        <title>Massive genome expansion in bonnet fungi (Mycena s.s.) driven by repeated elements and novel gene families across ecological guilds.</title>
        <authorList>
            <consortium name="Lawrence Berkeley National Laboratory"/>
            <person name="Harder C.B."/>
            <person name="Miyauchi S."/>
            <person name="Viragh M."/>
            <person name="Kuo A."/>
            <person name="Thoen E."/>
            <person name="Andreopoulos B."/>
            <person name="Lu D."/>
            <person name="Skrede I."/>
            <person name="Drula E."/>
            <person name="Henrissat B."/>
            <person name="Morin E."/>
            <person name="Kohler A."/>
            <person name="Barry K."/>
            <person name="LaButti K."/>
            <person name="Morin E."/>
            <person name="Salamov A."/>
            <person name="Lipzen A."/>
            <person name="Mereny Z."/>
            <person name="Hegedus B."/>
            <person name="Baldrian P."/>
            <person name="Stursova M."/>
            <person name="Weitz H."/>
            <person name="Taylor A."/>
            <person name="Grigoriev I.V."/>
            <person name="Nagy L.G."/>
            <person name="Martin F."/>
            <person name="Kauserud H."/>
        </authorList>
    </citation>
    <scope>NUCLEOTIDE SEQUENCE</scope>
    <source>
        <strain evidence="18">9144</strain>
    </source>
</reference>
<dbReference type="GO" id="GO:0003746">
    <property type="term" value="F:translation elongation factor activity"/>
    <property type="evidence" value="ECO:0007669"/>
    <property type="project" value="UniProtKB-KW"/>
</dbReference>
<dbReference type="GO" id="GO:0016887">
    <property type="term" value="F:ATP hydrolysis activity"/>
    <property type="evidence" value="ECO:0007669"/>
    <property type="project" value="InterPro"/>
</dbReference>
<dbReference type="SUPFAM" id="SSF48371">
    <property type="entry name" value="ARM repeat"/>
    <property type="match status" value="1"/>
</dbReference>
<dbReference type="InterPro" id="IPR000953">
    <property type="entry name" value="Chromo/chromo_shadow_dom"/>
</dbReference>
<dbReference type="PANTHER" id="PTHR19211:SF14">
    <property type="entry name" value="ATP-BINDING CASSETTE SUB-FAMILY F MEMBER 1"/>
    <property type="match status" value="1"/>
</dbReference>
<dbReference type="PROSITE" id="PS50893">
    <property type="entry name" value="ABC_TRANSPORTER_2"/>
    <property type="match status" value="2"/>
</dbReference>
<evidence type="ECO:0000313" key="18">
    <source>
        <dbReference type="EMBL" id="KAJ7217797.1"/>
    </source>
</evidence>
<dbReference type="Proteomes" id="UP001219525">
    <property type="component" value="Unassembled WGS sequence"/>
</dbReference>
<evidence type="ECO:0000256" key="14">
    <source>
        <dbReference type="PROSITE-ProRule" id="PRU00103"/>
    </source>
</evidence>
<evidence type="ECO:0000256" key="10">
    <source>
        <dbReference type="ARBA" id="ARBA00022884"/>
    </source>
</evidence>
<accession>A0AAD6YHH9</accession>
<sequence>MSPVAMSATDSAHFAPLLDALRAAPTAPEAKGAADRIAREVSKTGLQSLHDQGLLSALHSFATNKKSGYERESAAIAFQSLANVLGAAVAPLLLPSLPLIFELYMDKGDVVRSAAAAAVKAILKLFPPEATRIIFRQLETILESGKWRTKVGVLDAFRFFVTPAKDAVAAELAVVLPKIEPAMHDTKQEVSSAAIKCATALCTTLANADLTPHISVLVQCMANPDSVPACIKALSSTTFVVEVTAPALAVLVPLLLRALNDRSMEVQRRTVVVIDNLVKLVRDPKVAAQYLSPLVEGTERIAKGAAFPEVRAFADAALQTLLKAGASASGPPPVHRDLEKETRETASVLMALLPTDLVAESQTSPNGPHTPKISLLAQSLAFQASMVADLVQGRQFGDKKAWHRCAGVFLVPWSDAERGAAFSEAVRSHFYAIEQAKYGHVKSSDGEEVICDTLFSLAYGALLLLSHTTLRLVRGRRYGILGPNGSGKSTLMRQLRDSKVENFPPPDQLRAVMVEHSLQGEDASLSVLDFVAADKALAGVTRSKIREQLMEVGFDDARQSDIVGGLSGGWKMKLELARAMLYNADLLLLDEPTNHLDRASVHWLQQYLISHTNVTCLIVSHDSGFLDTVTTDIIHYEAKKLVYYPGNLSHFVETHPEAKSYYTLAATSVKFAFPPPGSLMGVRSNTRAIMKLVGCTFTYPGRSAPSLYDVSCALTLSSRVGVVGPNGAGKSTLIKLLTGETVPQEGTVYKHPALRVGYVSQHATHHIERHLEKTPIGYIQWRFQDGHDRELLEKTTRVLTPEEMTLLEQEWVGRDGSKRKLELIMGRQKLKKSFKYEIKWRGLDHRFNTWVAREDLLKKGLTKLVQQFDDLESSREGAGTRDTAAHFVRKHLEDIGLDGDIAQYNEISGLSGGQKIKLVIAACLWNNPQICVLDEPSNFLDRDALGGLAVAIRDWAGAVVIISHNTEFVSALCPEIWNIDDGRMTHRGKAAIVEDAFLDSKSPKGSGTNTPVRSRLGTPAASVNGTPVGSGAEDGGDALKSILRKKKKMTRNQMKAQEERRRLRKLAWLTHGGPKPEDTDSETEP</sequence>
<dbReference type="PANTHER" id="PTHR19211">
    <property type="entry name" value="ATP-BINDING TRANSPORT PROTEIN-RELATED"/>
    <property type="match status" value="1"/>
</dbReference>
<dbReference type="FunFam" id="2.40.50.990:FF:000002">
    <property type="entry name" value="mRNA export factor elf1"/>
    <property type="match status" value="1"/>
</dbReference>
<gene>
    <name evidence="18" type="ORF">GGX14DRAFT_438396</name>
</gene>
<dbReference type="GO" id="GO:0005524">
    <property type="term" value="F:ATP binding"/>
    <property type="evidence" value="ECO:0007669"/>
    <property type="project" value="UniProtKB-KW"/>
</dbReference>
<dbReference type="InterPro" id="IPR047038">
    <property type="entry name" value="eEF3_chromodomain-like_sf"/>
</dbReference>
<dbReference type="SMART" id="SM00298">
    <property type="entry name" value="CHROMO"/>
    <property type="match status" value="1"/>
</dbReference>
<evidence type="ECO:0000256" key="15">
    <source>
        <dbReference type="SAM" id="MobiDB-lite"/>
    </source>
</evidence>
<dbReference type="Gene3D" id="3.40.50.300">
    <property type="entry name" value="P-loop containing nucleotide triphosphate hydrolases"/>
    <property type="match status" value="2"/>
</dbReference>
<evidence type="ECO:0000256" key="2">
    <source>
        <dbReference type="ARBA" id="ARBA00004815"/>
    </source>
</evidence>
<dbReference type="Pfam" id="PF00005">
    <property type="entry name" value="ABC_tran"/>
    <property type="match status" value="2"/>
</dbReference>
<evidence type="ECO:0000256" key="9">
    <source>
        <dbReference type="ARBA" id="ARBA00022840"/>
    </source>
</evidence>
<dbReference type="InterPro" id="IPR021133">
    <property type="entry name" value="HEAT_type_2"/>
</dbReference>
<comment type="subcellular location">
    <subcellularLocation>
        <location evidence="1">Cytoplasm</location>
        <location evidence="1">Cytosol</location>
    </subcellularLocation>
</comment>
<keyword evidence="10" id="KW-0694">RNA-binding</keyword>
<dbReference type="Gene3D" id="1.25.10.10">
    <property type="entry name" value="Leucine-rich Repeat Variant"/>
    <property type="match status" value="1"/>
</dbReference>
<feature type="domain" description="ABC transporter" evidence="17">
    <location>
        <begin position="449"/>
        <end position="664"/>
    </location>
</feature>
<dbReference type="GO" id="GO:0003723">
    <property type="term" value="F:RNA binding"/>
    <property type="evidence" value="ECO:0007669"/>
    <property type="project" value="UniProtKB-KW"/>
</dbReference>
<evidence type="ECO:0000256" key="5">
    <source>
        <dbReference type="ARBA" id="ARBA00022737"/>
    </source>
</evidence>
<evidence type="ECO:0000256" key="11">
    <source>
        <dbReference type="ARBA" id="ARBA00049360"/>
    </source>
</evidence>
<dbReference type="GO" id="GO:0005829">
    <property type="term" value="C:cytosol"/>
    <property type="evidence" value="ECO:0007669"/>
    <property type="project" value="UniProtKB-SubCell"/>
</dbReference>
<comment type="similarity">
    <text evidence="3">Belongs to the ABC transporter superfamily. ABCF family. EF3 subfamily.</text>
</comment>
<keyword evidence="4" id="KW-0963">Cytoplasm</keyword>
<dbReference type="PROSITE" id="PS00211">
    <property type="entry name" value="ABC_TRANSPORTER_1"/>
    <property type="match status" value="1"/>
</dbReference>
<evidence type="ECO:0000256" key="3">
    <source>
        <dbReference type="ARBA" id="ARBA00011054"/>
    </source>
</evidence>
<dbReference type="InterPro" id="IPR011989">
    <property type="entry name" value="ARM-like"/>
</dbReference>
<dbReference type="Pfam" id="PF00385">
    <property type="entry name" value="Chromo"/>
    <property type="match status" value="1"/>
</dbReference>
<proteinExistence type="inferred from homology"/>
<protein>
    <recommendedName>
        <fullName evidence="12">Elongation factor 3</fullName>
    </recommendedName>
    <alternativeName>
        <fullName evidence="13">Eukaryotic elongation factor 3</fullName>
    </alternativeName>
</protein>
<name>A0AAD6YHH9_9AGAR</name>
<feature type="domain" description="ABC transporter" evidence="17">
    <location>
        <begin position="690"/>
        <end position="1006"/>
    </location>
</feature>
<dbReference type="InterPro" id="IPR050611">
    <property type="entry name" value="ABCF"/>
</dbReference>
<dbReference type="PROSITE" id="PS50077">
    <property type="entry name" value="HEAT_REPEAT"/>
    <property type="match status" value="2"/>
</dbReference>
<dbReference type="InterPro" id="IPR023780">
    <property type="entry name" value="Chromo_domain"/>
</dbReference>
<evidence type="ECO:0000256" key="7">
    <source>
        <dbReference type="ARBA" id="ARBA00022768"/>
    </source>
</evidence>
<dbReference type="InterPro" id="IPR003439">
    <property type="entry name" value="ABC_transporter-like_ATP-bd"/>
</dbReference>
<evidence type="ECO:0000256" key="1">
    <source>
        <dbReference type="ARBA" id="ARBA00004514"/>
    </source>
</evidence>
<dbReference type="Pfam" id="PF24984">
    <property type="entry name" value="HEAT_EF3_GNC1"/>
    <property type="match status" value="1"/>
</dbReference>
<dbReference type="FunFam" id="1.25.10.10:FF:000076">
    <property type="entry name" value="Elongation factor 3"/>
    <property type="match status" value="1"/>
</dbReference>
<dbReference type="InterPro" id="IPR016024">
    <property type="entry name" value="ARM-type_fold"/>
</dbReference>
<keyword evidence="6" id="KW-0547">Nucleotide-binding</keyword>
<keyword evidence="5" id="KW-0677">Repeat</keyword>
<keyword evidence="19" id="KW-1185">Reference proteome</keyword>
<dbReference type="AlphaFoldDB" id="A0AAD6YHH9"/>
<feature type="repeat" description="HEAT" evidence="14">
    <location>
        <begin position="96"/>
        <end position="132"/>
    </location>
</feature>
<dbReference type="InterPro" id="IPR027417">
    <property type="entry name" value="P-loop_NTPase"/>
</dbReference>
<evidence type="ECO:0000256" key="12">
    <source>
        <dbReference type="ARBA" id="ARBA00050030"/>
    </source>
</evidence>
<keyword evidence="9" id="KW-0067">ATP-binding</keyword>
<evidence type="ECO:0000259" key="17">
    <source>
        <dbReference type="PROSITE" id="PS50893"/>
    </source>
</evidence>
<dbReference type="CDD" id="cd18626">
    <property type="entry name" value="CD_eEF3"/>
    <property type="match status" value="1"/>
</dbReference>
<feature type="compositionally biased region" description="Polar residues" evidence="15">
    <location>
        <begin position="1003"/>
        <end position="1012"/>
    </location>
</feature>
<feature type="repeat" description="HEAT" evidence="14">
    <location>
        <begin position="251"/>
        <end position="289"/>
    </location>
</feature>
<evidence type="ECO:0000256" key="6">
    <source>
        <dbReference type="ARBA" id="ARBA00022741"/>
    </source>
</evidence>
<evidence type="ECO:0000256" key="4">
    <source>
        <dbReference type="ARBA" id="ARBA00022490"/>
    </source>
</evidence>
<keyword evidence="8 18" id="KW-0378">Hydrolase</keyword>
<dbReference type="InterPro" id="IPR003593">
    <property type="entry name" value="AAA+_ATPase"/>
</dbReference>